<keyword evidence="9 10" id="KW-0119">Carbohydrate metabolism</keyword>
<dbReference type="InterPro" id="IPR036412">
    <property type="entry name" value="HAD-like_sf"/>
</dbReference>
<evidence type="ECO:0000256" key="3">
    <source>
        <dbReference type="ARBA" id="ARBA00004818"/>
    </source>
</evidence>
<dbReference type="PANTHER" id="PTHR43434">
    <property type="entry name" value="PHOSPHOGLYCOLATE PHOSPHATASE"/>
    <property type="match status" value="1"/>
</dbReference>
<gene>
    <name evidence="10" type="primary">gph</name>
    <name evidence="11" type="ordered locus">Ping_1410</name>
</gene>
<evidence type="ECO:0000256" key="2">
    <source>
        <dbReference type="ARBA" id="ARBA00001946"/>
    </source>
</evidence>
<comment type="catalytic activity">
    <reaction evidence="1 10">
        <text>2-phosphoglycolate + H2O = glycolate + phosphate</text>
        <dbReference type="Rhea" id="RHEA:14369"/>
        <dbReference type="ChEBI" id="CHEBI:15377"/>
        <dbReference type="ChEBI" id="CHEBI:29805"/>
        <dbReference type="ChEBI" id="CHEBI:43474"/>
        <dbReference type="ChEBI" id="CHEBI:58033"/>
        <dbReference type="EC" id="3.1.3.18"/>
    </reaction>
</comment>
<dbReference type="Pfam" id="PF13419">
    <property type="entry name" value="HAD_2"/>
    <property type="match status" value="1"/>
</dbReference>
<dbReference type="HAMAP" id="MF_00495">
    <property type="entry name" value="GPH_hydrolase_bact"/>
    <property type="match status" value="1"/>
</dbReference>
<dbReference type="FunFam" id="3.40.50.1000:FF:000022">
    <property type="entry name" value="Phosphoglycolate phosphatase"/>
    <property type="match status" value="1"/>
</dbReference>
<dbReference type="UniPathway" id="UPA00865">
    <property type="reaction ID" value="UER00834"/>
</dbReference>
<dbReference type="RefSeq" id="WP_011769787.1">
    <property type="nucleotide sequence ID" value="NC_008709.1"/>
</dbReference>
<dbReference type="KEGG" id="pin:Ping_1410"/>
<dbReference type="NCBIfam" id="TIGR01549">
    <property type="entry name" value="HAD-SF-IA-v1"/>
    <property type="match status" value="1"/>
</dbReference>
<evidence type="ECO:0000313" key="12">
    <source>
        <dbReference type="Proteomes" id="UP000000639"/>
    </source>
</evidence>
<feature type="active site" description="Nucleophile" evidence="10">
    <location>
        <position position="12"/>
    </location>
</feature>
<dbReference type="NCBIfam" id="TIGR01449">
    <property type="entry name" value="PGP_bact"/>
    <property type="match status" value="1"/>
</dbReference>
<proteinExistence type="inferred from homology"/>
<dbReference type="InterPro" id="IPR006439">
    <property type="entry name" value="HAD-SF_hydro_IA"/>
</dbReference>
<reference evidence="11 12" key="1">
    <citation type="submission" date="2007-01" db="EMBL/GenBank/DDBJ databases">
        <title>Complete sequence of Psychromonas ingrahamii 37.</title>
        <authorList>
            <consortium name="US DOE Joint Genome Institute"/>
            <person name="Copeland A."/>
            <person name="Lucas S."/>
            <person name="Lapidus A."/>
            <person name="Barry K."/>
            <person name="Detter J.C."/>
            <person name="Glavina del Rio T."/>
            <person name="Hammon N."/>
            <person name="Israni S."/>
            <person name="Dalin E."/>
            <person name="Tice H."/>
            <person name="Pitluck S."/>
            <person name="Thompson L.S."/>
            <person name="Brettin T."/>
            <person name="Bruce D."/>
            <person name="Han C."/>
            <person name="Tapia R."/>
            <person name="Schmutz J."/>
            <person name="Larimer F."/>
            <person name="Land M."/>
            <person name="Hauser L."/>
            <person name="Kyrpides N."/>
            <person name="Ivanova N."/>
            <person name="Staley J."/>
            <person name="Richardson P."/>
        </authorList>
    </citation>
    <scope>NUCLEOTIDE SEQUENCE [LARGE SCALE GENOMIC DNA]</scope>
    <source>
        <strain evidence="11 12">37</strain>
    </source>
</reference>
<comment type="pathway">
    <text evidence="3 10">Organic acid metabolism; glycolate biosynthesis; glycolate from 2-phosphoglycolate: step 1/1.</text>
</comment>
<dbReference type="CDD" id="cd16417">
    <property type="entry name" value="HAD_PGPase"/>
    <property type="match status" value="1"/>
</dbReference>
<dbReference type="GO" id="GO:0008967">
    <property type="term" value="F:phosphoglycolate phosphatase activity"/>
    <property type="evidence" value="ECO:0007669"/>
    <property type="project" value="UniProtKB-UniRule"/>
</dbReference>
<dbReference type="eggNOG" id="COG0546">
    <property type="taxonomic scope" value="Bacteria"/>
</dbReference>
<dbReference type="EMBL" id="CP000510">
    <property type="protein sequence ID" value="ABM03227.1"/>
    <property type="molecule type" value="Genomic_DNA"/>
</dbReference>
<dbReference type="GO" id="GO:0046872">
    <property type="term" value="F:metal ion binding"/>
    <property type="evidence" value="ECO:0007669"/>
    <property type="project" value="UniProtKB-KW"/>
</dbReference>
<dbReference type="InterPro" id="IPR041492">
    <property type="entry name" value="HAD_2"/>
</dbReference>
<dbReference type="SUPFAM" id="SSF56784">
    <property type="entry name" value="HAD-like"/>
    <property type="match status" value="1"/>
</dbReference>
<evidence type="ECO:0000256" key="10">
    <source>
        <dbReference type="HAMAP-Rule" id="MF_00495"/>
    </source>
</evidence>
<comment type="cofactor">
    <cofactor evidence="2 10">
        <name>Mg(2+)</name>
        <dbReference type="ChEBI" id="CHEBI:18420"/>
    </cofactor>
</comment>
<dbReference type="Proteomes" id="UP000000639">
    <property type="component" value="Chromosome"/>
</dbReference>
<accession>A1SUR2</accession>
<sequence length="225" mass="25089">MKFTSKEVILFDLDGTLIDSAPDLSLAVNHMLSALQRPTFEQDIIRSWVGNGAEVLVKRGLSGQDVIDENIDPDLVEKSLQLFFNFYKKNLCVDTKLYPSVRACLKILKAKGYRLVIVTNKPFEFIEPILEGLELTGLFEMLLGGDSLEKRKPDALPLLHVCEKLSVTVEQCLMVGDSKNDILAAKAAKMESIGLTYGYNYGEDISRYNPEAVFDDFSDIVATLS</sequence>
<evidence type="ECO:0000256" key="1">
    <source>
        <dbReference type="ARBA" id="ARBA00000830"/>
    </source>
</evidence>
<dbReference type="PRINTS" id="PR00413">
    <property type="entry name" value="HADHALOGNASE"/>
</dbReference>
<evidence type="ECO:0000256" key="4">
    <source>
        <dbReference type="ARBA" id="ARBA00006171"/>
    </source>
</evidence>
<evidence type="ECO:0000256" key="9">
    <source>
        <dbReference type="ARBA" id="ARBA00023277"/>
    </source>
</evidence>
<evidence type="ECO:0000256" key="6">
    <source>
        <dbReference type="ARBA" id="ARBA00022723"/>
    </source>
</evidence>
<feature type="binding site" evidence="10">
    <location>
        <position position="12"/>
    </location>
    <ligand>
        <name>Mg(2+)</name>
        <dbReference type="ChEBI" id="CHEBI:18420"/>
    </ligand>
</feature>
<dbReference type="InterPro" id="IPR023214">
    <property type="entry name" value="HAD_sf"/>
</dbReference>
<dbReference type="InterPro" id="IPR006549">
    <property type="entry name" value="HAD-SF_hydro_IIIA"/>
</dbReference>
<keyword evidence="12" id="KW-1185">Reference proteome</keyword>
<dbReference type="SFLD" id="SFLDG01135">
    <property type="entry name" value="C1.5.6:_HAD__Beta-PGM__Phospha"/>
    <property type="match status" value="1"/>
</dbReference>
<feature type="binding site" evidence="10">
    <location>
        <position position="14"/>
    </location>
    <ligand>
        <name>Mg(2+)</name>
        <dbReference type="ChEBI" id="CHEBI:18420"/>
    </ligand>
</feature>
<name>A1SUR2_PSYIN</name>
<dbReference type="GO" id="GO:0005829">
    <property type="term" value="C:cytosol"/>
    <property type="evidence" value="ECO:0007669"/>
    <property type="project" value="TreeGrafter"/>
</dbReference>
<dbReference type="STRING" id="357804.Ping_1410"/>
<dbReference type="NCBIfam" id="NF009695">
    <property type="entry name" value="PRK13222.1-2"/>
    <property type="match status" value="1"/>
</dbReference>
<comment type="function">
    <text evidence="10">Specifically catalyzes the dephosphorylation of 2-phosphoglycolate. Is involved in the dissimilation of the intracellular 2-phosphoglycolate formed during the DNA repair of 3'-phosphoglycolate ends, a major class of DNA lesions induced by oxidative stress.</text>
</comment>
<dbReference type="AlphaFoldDB" id="A1SUR2"/>
<protein>
    <recommendedName>
        <fullName evidence="5 10">Phosphoglycolate phosphatase</fullName>
        <shortName evidence="10">PGP</shortName>
        <shortName evidence="10">PGPase</shortName>
        <ecNumber evidence="5 10">3.1.3.18</ecNumber>
    </recommendedName>
</protein>
<dbReference type="PANTHER" id="PTHR43434:SF1">
    <property type="entry name" value="PHOSPHOGLYCOLATE PHOSPHATASE"/>
    <property type="match status" value="1"/>
</dbReference>
<dbReference type="InterPro" id="IPR037512">
    <property type="entry name" value="PGPase_prok"/>
</dbReference>
<dbReference type="OrthoDB" id="9776368at2"/>
<evidence type="ECO:0000256" key="5">
    <source>
        <dbReference type="ARBA" id="ARBA00013078"/>
    </source>
</evidence>
<dbReference type="GO" id="GO:0046295">
    <property type="term" value="P:glycolate biosynthetic process"/>
    <property type="evidence" value="ECO:0007669"/>
    <property type="project" value="UniProtKB-UniRule"/>
</dbReference>
<dbReference type="InterPro" id="IPR023198">
    <property type="entry name" value="PGP-like_dom2"/>
</dbReference>
<dbReference type="SFLD" id="SFLDS00003">
    <property type="entry name" value="Haloacid_Dehalogenase"/>
    <property type="match status" value="1"/>
</dbReference>
<evidence type="ECO:0000256" key="7">
    <source>
        <dbReference type="ARBA" id="ARBA00022801"/>
    </source>
</evidence>
<dbReference type="EC" id="3.1.3.18" evidence="5 10"/>
<dbReference type="InterPro" id="IPR050155">
    <property type="entry name" value="HAD-like_hydrolase_sf"/>
</dbReference>
<dbReference type="SFLD" id="SFLDG01129">
    <property type="entry name" value="C1.5:_HAD__Beta-PGM__Phosphata"/>
    <property type="match status" value="1"/>
</dbReference>
<evidence type="ECO:0000313" key="11">
    <source>
        <dbReference type="EMBL" id="ABM03227.1"/>
    </source>
</evidence>
<evidence type="ECO:0000256" key="8">
    <source>
        <dbReference type="ARBA" id="ARBA00022842"/>
    </source>
</evidence>
<dbReference type="NCBIfam" id="TIGR01662">
    <property type="entry name" value="HAD-SF-IIIA"/>
    <property type="match status" value="1"/>
</dbReference>
<organism evidence="11 12">
    <name type="scientific">Psychromonas ingrahamii (strain DSM 17664 / CCUG 51855 / 37)</name>
    <dbReference type="NCBI Taxonomy" id="357804"/>
    <lineage>
        <taxon>Bacteria</taxon>
        <taxon>Pseudomonadati</taxon>
        <taxon>Pseudomonadota</taxon>
        <taxon>Gammaproteobacteria</taxon>
        <taxon>Alteromonadales</taxon>
        <taxon>Psychromonadaceae</taxon>
        <taxon>Psychromonas</taxon>
    </lineage>
</organism>
<dbReference type="GO" id="GO:0005975">
    <property type="term" value="P:carbohydrate metabolic process"/>
    <property type="evidence" value="ECO:0007669"/>
    <property type="project" value="InterPro"/>
</dbReference>
<keyword evidence="7 10" id="KW-0378">Hydrolase</keyword>
<keyword evidence="6 10" id="KW-0479">Metal-binding</keyword>
<dbReference type="GO" id="GO:0006281">
    <property type="term" value="P:DNA repair"/>
    <property type="evidence" value="ECO:0007669"/>
    <property type="project" value="TreeGrafter"/>
</dbReference>
<feature type="binding site" evidence="10">
    <location>
        <position position="177"/>
    </location>
    <ligand>
        <name>Mg(2+)</name>
        <dbReference type="ChEBI" id="CHEBI:18420"/>
    </ligand>
</feature>
<dbReference type="Gene3D" id="3.40.50.1000">
    <property type="entry name" value="HAD superfamily/HAD-like"/>
    <property type="match status" value="1"/>
</dbReference>
<dbReference type="NCBIfam" id="TIGR01509">
    <property type="entry name" value="HAD-SF-IA-v3"/>
    <property type="match status" value="1"/>
</dbReference>
<dbReference type="HOGENOM" id="CLU_045011_19_1_6"/>
<dbReference type="Gene3D" id="1.10.150.240">
    <property type="entry name" value="Putative phosphatase, domain 2"/>
    <property type="match status" value="1"/>
</dbReference>
<comment type="similarity">
    <text evidence="4 10">Belongs to the HAD-like hydrolase superfamily. CbbY/CbbZ/Gph/YieH family.</text>
</comment>
<keyword evidence="8 10" id="KW-0460">Magnesium</keyword>